<feature type="chain" id="PRO_5020250497" description="LRRCT domain-containing protein" evidence="5">
    <location>
        <begin position="18"/>
        <end position="672"/>
    </location>
</feature>
<organism evidence="7 8">
    <name type="scientific">Steinernema carpocapsae</name>
    <name type="common">Entomopathogenic nematode</name>
    <dbReference type="NCBI Taxonomy" id="34508"/>
    <lineage>
        <taxon>Eukaryota</taxon>
        <taxon>Metazoa</taxon>
        <taxon>Ecdysozoa</taxon>
        <taxon>Nematoda</taxon>
        <taxon>Chromadorea</taxon>
        <taxon>Rhabditida</taxon>
        <taxon>Tylenchina</taxon>
        <taxon>Panagrolaimomorpha</taxon>
        <taxon>Strongyloidoidea</taxon>
        <taxon>Steinernematidae</taxon>
        <taxon>Steinernema</taxon>
    </lineage>
</organism>
<sequence>MHLILLLLAASVALATATFLDPTSHTICDYCLCDKSSAAVTCSGSTHIILRTVVLPSWAESLYVHNITMRHLPRFSFHSGLRVLRINFCQLNHLHPYSLVSLPNLETLHLADNHIEELPGEILRRLTQLRILNLARNRIADVSSLDLDLAEGVRLEQLNLDGNPLAVVTKPVLWPAVEQLHMANTNLHFMNKTHLVFAASFDCSEDDRCRAIQITPDQWTNLHSIDFSNNPNLKVHSSALEMMTPIISLNLAGAILSNEFPNWLHTKSAARHANISDVRLQISDHEWTFCGERLEWLDINGIGLAHLEIWGDCNLKWLFASRNNLTSVTLRSSVLENVYLDENHLVDWPFPPPGVALSQLETLSLAQNHLIVLPDHALSPFPKLQYLDVSGNNISIVASSAFPSVGMQLRSVNISRNHLETFVHPVLPSLMVLDLSHNNLKGLDPLLMAGLPLLQHLHLSNNPKLFSKCHKHDFEGCWIAAIDQLTSLVELDLSNSSLSRPVNLSAFTNLRTIDLSNNGMSSFNARLLPPCVAHLNLKNNLLHYVSNFTTPTLSCLHEIDVADNPLVCDCSLSPISHLLVTLPHIEDRSHYYCFASNWQHPLLPYLSNIHSCSPTSLDNLIPMFVNFALFLIAFGILIIVGTFLMSKFLVIRLLKVPFLYKPLSTAEPMAEL</sequence>
<dbReference type="InterPro" id="IPR050328">
    <property type="entry name" value="Dev_Immune_Receptor"/>
</dbReference>
<evidence type="ECO:0000259" key="6">
    <source>
        <dbReference type="SMART" id="SM00082"/>
    </source>
</evidence>
<dbReference type="Proteomes" id="UP000298663">
    <property type="component" value="Unassembled WGS sequence"/>
</dbReference>
<dbReference type="PANTHER" id="PTHR24373:SF275">
    <property type="entry name" value="TIR DOMAIN-CONTAINING PROTEIN"/>
    <property type="match status" value="1"/>
</dbReference>
<gene>
    <name evidence="7" type="ORF">L596_023334</name>
</gene>
<dbReference type="PRINTS" id="PR00019">
    <property type="entry name" value="LEURICHRPT"/>
</dbReference>
<evidence type="ECO:0000256" key="4">
    <source>
        <dbReference type="SAM" id="Phobius"/>
    </source>
</evidence>
<keyword evidence="2 5" id="KW-0732">Signal</keyword>
<reference evidence="7 8" key="2">
    <citation type="journal article" date="2019" name="G3 (Bethesda)">
        <title>Hybrid Assembly of the Genome of the Entomopathogenic Nematode Steinernema carpocapsae Identifies the X-Chromosome.</title>
        <authorList>
            <person name="Serra L."/>
            <person name="Macchietto M."/>
            <person name="Macias-Munoz A."/>
            <person name="McGill C.J."/>
            <person name="Rodriguez I.M."/>
            <person name="Rodriguez B."/>
            <person name="Murad R."/>
            <person name="Mortazavi A."/>
        </authorList>
    </citation>
    <scope>NUCLEOTIDE SEQUENCE [LARGE SCALE GENOMIC DNA]</scope>
    <source>
        <strain evidence="7 8">ALL</strain>
    </source>
</reference>
<dbReference type="GO" id="GO:0031012">
    <property type="term" value="C:extracellular matrix"/>
    <property type="evidence" value="ECO:0007669"/>
    <property type="project" value="TreeGrafter"/>
</dbReference>
<name>A0A4U5ME37_STECR</name>
<reference evidence="7 8" key="1">
    <citation type="journal article" date="2015" name="Genome Biol.">
        <title>Comparative genomics of Steinernema reveals deeply conserved gene regulatory networks.</title>
        <authorList>
            <person name="Dillman A.R."/>
            <person name="Macchietto M."/>
            <person name="Porter C.F."/>
            <person name="Rogers A."/>
            <person name="Williams B."/>
            <person name="Antoshechkin I."/>
            <person name="Lee M.M."/>
            <person name="Goodwin Z."/>
            <person name="Lu X."/>
            <person name="Lewis E.E."/>
            <person name="Goodrich-Blair H."/>
            <person name="Stock S.P."/>
            <person name="Adams B.J."/>
            <person name="Sternberg P.W."/>
            <person name="Mortazavi A."/>
        </authorList>
    </citation>
    <scope>NUCLEOTIDE SEQUENCE [LARGE SCALE GENOMIC DNA]</scope>
    <source>
        <strain evidence="7 8">ALL</strain>
    </source>
</reference>
<keyword evidence="1" id="KW-0433">Leucine-rich repeat</keyword>
<protein>
    <recommendedName>
        <fullName evidence="6">LRRCT domain-containing protein</fullName>
    </recommendedName>
</protein>
<dbReference type="InterPro" id="IPR032675">
    <property type="entry name" value="LRR_dom_sf"/>
</dbReference>
<accession>A0A4U5ME37</accession>
<dbReference type="PROSITE" id="PS51450">
    <property type="entry name" value="LRR"/>
    <property type="match status" value="3"/>
</dbReference>
<dbReference type="SMART" id="SM00369">
    <property type="entry name" value="LRR_TYP"/>
    <property type="match status" value="7"/>
</dbReference>
<dbReference type="STRING" id="34508.A0A4U5ME37"/>
<evidence type="ECO:0000256" key="1">
    <source>
        <dbReference type="ARBA" id="ARBA00022614"/>
    </source>
</evidence>
<evidence type="ECO:0000313" key="8">
    <source>
        <dbReference type="Proteomes" id="UP000298663"/>
    </source>
</evidence>
<comment type="caution">
    <text evidence="7">The sequence shown here is derived from an EMBL/GenBank/DDBJ whole genome shotgun (WGS) entry which is preliminary data.</text>
</comment>
<keyword evidence="4" id="KW-0812">Transmembrane</keyword>
<dbReference type="InterPro" id="IPR003591">
    <property type="entry name" value="Leu-rich_rpt_typical-subtyp"/>
</dbReference>
<keyword evidence="4" id="KW-0472">Membrane</keyword>
<evidence type="ECO:0000256" key="5">
    <source>
        <dbReference type="SAM" id="SignalP"/>
    </source>
</evidence>
<dbReference type="Gene3D" id="3.80.10.10">
    <property type="entry name" value="Ribonuclease Inhibitor"/>
    <property type="match status" value="4"/>
</dbReference>
<dbReference type="GO" id="GO:0005615">
    <property type="term" value="C:extracellular space"/>
    <property type="evidence" value="ECO:0007669"/>
    <property type="project" value="TreeGrafter"/>
</dbReference>
<dbReference type="EMBL" id="AZBU02000008">
    <property type="protein sequence ID" value="TKR67133.1"/>
    <property type="molecule type" value="Genomic_DNA"/>
</dbReference>
<evidence type="ECO:0000256" key="3">
    <source>
        <dbReference type="ARBA" id="ARBA00022737"/>
    </source>
</evidence>
<feature type="domain" description="LRRCT" evidence="6">
    <location>
        <begin position="564"/>
        <end position="613"/>
    </location>
</feature>
<keyword evidence="8" id="KW-1185">Reference proteome</keyword>
<proteinExistence type="predicted"/>
<dbReference type="InterPro" id="IPR001611">
    <property type="entry name" value="Leu-rich_rpt"/>
</dbReference>
<dbReference type="Pfam" id="PF13855">
    <property type="entry name" value="LRR_8"/>
    <property type="match status" value="3"/>
</dbReference>
<feature type="transmembrane region" description="Helical" evidence="4">
    <location>
        <begin position="620"/>
        <end position="645"/>
    </location>
</feature>
<feature type="signal peptide" evidence="5">
    <location>
        <begin position="1"/>
        <end position="17"/>
    </location>
</feature>
<keyword evidence="3" id="KW-0677">Repeat</keyword>
<dbReference type="AlphaFoldDB" id="A0A4U5ME37"/>
<dbReference type="OrthoDB" id="676979at2759"/>
<dbReference type="PANTHER" id="PTHR24373">
    <property type="entry name" value="SLIT RELATED LEUCINE-RICH REPEAT NEURONAL PROTEIN"/>
    <property type="match status" value="1"/>
</dbReference>
<dbReference type="InterPro" id="IPR000483">
    <property type="entry name" value="Cys-rich_flank_reg_C"/>
</dbReference>
<dbReference type="SUPFAM" id="SSF52058">
    <property type="entry name" value="L domain-like"/>
    <property type="match status" value="2"/>
</dbReference>
<evidence type="ECO:0000256" key="2">
    <source>
        <dbReference type="ARBA" id="ARBA00022729"/>
    </source>
</evidence>
<dbReference type="SMART" id="SM00082">
    <property type="entry name" value="LRRCT"/>
    <property type="match status" value="1"/>
</dbReference>
<evidence type="ECO:0000313" key="7">
    <source>
        <dbReference type="EMBL" id="TKR67133.1"/>
    </source>
</evidence>
<keyword evidence="4" id="KW-1133">Transmembrane helix</keyword>